<evidence type="ECO:0000259" key="13">
    <source>
        <dbReference type="Pfam" id="PF22366"/>
    </source>
</evidence>
<gene>
    <name evidence="14" type="ORF">RB653_009890</name>
</gene>
<dbReference type="Proteomes" id="UP001344447">
    <property type="component" value="Unassembled WGS sequence"/>
</dbReference>
<evidence type="ECO:0000259" key="12">
    <source>
        <dbReference type="Pfam" id="PF07992"/>
    </source>
</evidence>
<organism evidence="14 15">
    <name type="scientific">Dictyostelium firmibasis</name>
    <dbReference type="NCBI Taxonomy" id="79012"/>
    <lineage>
        <taxon>Eukaryota</taxon>
        <taxon>Amoebozoa</taxon>
        <taxon>Evosea</taxon>
        <taxon>Eumycetozoa</taxon>
        <taxon>Dictyostelia</taxon>
        <taxon>Dictyosteliales</taxon>
        <taxon>Dictyosteliaceae</taxon>
        <taxon>Dictyostelium</taxon>
    </lineage>
</organism>
<evidence type="ECO:0000256" key="6">
    <source>
        <dbReference type="ARBA" id="ARBA00023002"/>
    </source>
</evidence>
<evidence type="ECO:0000256" key="5">
    <source>
        <dbReference type="ARBA" id="ARBA00022946"/>
    </source>
</evidence>
<evidence type="ECO:0000313" key="15">
    <source>
        <dbReference type="Proteomes" id="UP001344447"/>
    </source>
</evidence>
<protein>
    <recommendedName>
        <fullName evidence="2">NADH:ubiquinone reductase (non-electrogenic)</fullName>
        <ecNumber evidence="2">1.6.5.9</ecNumber>
    </recommendedName>
</protein>
<feature type="compositionally biased region" description="Low complexity" evidence="10">
    <location>
        <begin position="44"/>
        <end position="66"/>
    </location>
</feature>
<keyword evidence="11" id="KW-0812">Transmembrane</keyword>
<dbReference type="EC" id="1.6.5.9" evidence="2"/>
<keyword evidence="11" id="KW-0472">Membrane</keyword>
<comment type="catalytic activity">
    <reaction evidence="8">
        <text>a quinone + NADH + H(+) = a quinol + NAD(+)</text>
        <dbReference type="Rhea" id="RHEA:46160"/>
        <dbReference type="ChEBI" id="CHEBI:15378"/>
        <dbReference type="ChEBI" id="CHEBI:24646"/>
        <dbReference type="ChEBI" id="CHEBI:57540"/>
        <dbReference type="ChEBI" id="CHEBI:57945"/>
        <dbReference type="ChEBI" id="CHEBI:132124"/>
        <dbReference type="EC" id="1.6.5.9"/>
    </reaction>
</comment>
<dbReference type="AlphaFoldDB" id="A0AAN7TJB0"/>
<evidence type="ECO:0000256" key="9">
    <source>
        <dbReference type="ARBA" id="ARBA00049010"/>
    </source>
</evidence>
<evidence type="ECO:0000256" key="3">
    <source>
        <dbReference type="ARBA" id="ARBA00022630"/>
    </source>
</evidence>
<feature type="domain" description="External alternative NADH-ubiquinone oxidoreductase-like C-terminal" evidence="13">
    <location>
        <begin position="530"/>
        <end position="594"/>
    </location>
</feature>
<evidence type="ECO:0000256" key="7">
    <source>
        <dbReference type="ARBA" id="ARBA00023027"/>
    </source>
</evidence>
<keyword evidence="4" id="KW-0274">FAD</keyword>
<dbReference type="InterPro" id="IPR036188">
    <property type="entry name" value="FAD/NAD-bd_sf"/>
</dbReference>
<dbReference type="InterPro" id="IPR054585">
    <property type="entry name" value="NDH2-like_C"/>
</dbReference>
<keyword evidence="3" id="KW-0285">Flavoprotein</keyword>
<evidence type="ECO:0000256" key="11">
    <source>
        <dbReference type="SAM" id="Phobius"/>
    </source>
</evidence>
<sequence length="598" mass="67656">MISRAFSKVNKNQLIKTVTTNRIVSCNNRNNKSQLIQSFSTSTENNNNNSNNSNEQNQQQQQQQQQHQKEQQPKKLIKELGFFGGLVAAGLGGFWVIDMIVNDDFDSFTDKFRTRLPESERKKRPKIVILGTGWGSLCFLRKLHTDLFDVTIISPRNYFLFTPLLVGGTTGTVEVRSIMEPIRKYCKRADADDATFYEAECLSVDPVSKKVKCFDNSAVKGEVSEFELEYDHLIVGVGADNQTFGIPGVKENACFLKEINDTRNIRDKILDCLETASYPGQPEKEIDRLLNFVVVGGGPSGVEFTAELNDFLQSDLLKTYPLAKRINVTLVEALPHILTIFDKKIIDHVEKRLQSSNNTKIWTKTAVVGVREKEITVKNTSTKEESVHPYGLLVWATGNTPRKITTQIMQSIGSDVQNNRRGLVVDDYFRVAGADGIWSIGDASINPLKPLAQTAQVASQQGRYLGRLFNQLADEMNNDLIKKRENPEAHKEQQKEKQQQEKANLFNSITGSNKSFEEAVKEKPLFRYKHMGTLAYVGDHQAVAEFKGDHSTTVSEGYITYYLWRSVYFTKLLSFRNRALVSFDWLKSSIFGRDISRG</sequence>
<dbReference type="Pfam" id="PF07992">
    <property type="entry name" value="Pyr_redox_2"/>
    <property type="match status" value="1"/>
</dbReference>
<evidence type="ECO:0000313" key="14">
    <source>
        <dbReference type="EMBL" id="KAK5574637.1"/>
    </source>
</evidence>
<evidence type="ECO:0000256" key="10">
    <source>
        <dbReference type="SAM" id="MobiDB-lite"/>
    </source>
</evidence>
<proteinExistence type="inferred from homology"/>
<feature type="domain" description="FAD/NAD(P)-binding" evidence="12">
    <location>
        <begin position="126"/>
        <end position="462"/>
    </location>
</feature>
<feature type="region of interest" description="Disordered" evidence="10">
    <location>
        <begin position="40"/>
        <end position="71"/>
    </location>
</feature>
<dbReference type="PRINTS" id="PR00368">
    <property type="entry name" value="FADPNR"/>
</dbReference>
<keyword evidence="6" id="KW-0560">Oxidoreductase</keyword>
<reference evidence="14 15" key="1">
    <citation type="submission" date="2023-11" db="EMBL/GenBank/DDBJ databases">
        <title>Dfirmibasis_genome.</title>
        <authorList>
            <person name="Edelbroek B."/>
            <person name="Kjellin J."/>
            <person name="Jerlstrom-Hultqvist J."/>
            <person name="Soderbom F."/>
        </authorList>
    </citation>
    <scope>NUCLEOTIDE SEQUENCE [LARGE SCALE GENOMIC DNA]</scope>
    <source>
        <strain evidence="14 15">TNS-C-14</strain>
    </source>
</reference>
<dbReference type="InterPro" id="IPR045024">
    <property type="entry name" value="NDH-2"/>
</dbReference>
<dbReference type="GO" id="GO:0050136">
    <property type="term" value="F:NADH dehydrogenase (quinone) (non-electrogenic) activity"/>
    <property type="evidence" value="ECO:0007669"/>
    <property type="project" value="UniProtKB-EC"/>
</dbReference>
<dbReference type="SUPFAM" id="SSF51905">
    <property type="entry name" value="FAD/NAD(P)-binding domain"/>
    <property type="match status" value="2"/>
</dbReference>
<evidence type="ECO:0000256" key="8">
    <source>
        <dbReference type="ARBA" id="ARBA00047599"/>
    </source>
</evidence>
<evidence type="ECO:0000256" key="2">
    <source>
        <dbReference type="ARBA" id="ARBA00012637"/>
    </source>
</evidence>
<dbReference type="Pfam" id="PF22366">
    <property type="entry name" value="NDH2_C"/>
    <property type="match status" value="1"/>
</dbReference>
<dbReference type="Gene3D" id="3.50.50.100">
    <property type="match status" value="1"/>
</dbReference>
<dbReference type="EMBL" id="JAVFKY010000006">
    <property type="protein sequence ID" value="KAK5574637.1"/>
    <property type="molecule type" value="Genomic_DNA"/>
</dbReference>
<dbReference type="PANTHER" id="PTHR43706:SF47">
    <property type="entry name" value="EXTERNAL NADH-UBIQUINONE OXIDOREDUCTASE 1, MITOCHONDRIAL-RELATED"/>
    <property type="match status" value="1"/>
</dbReference>
<keyword evidence="11" id="KW-1133">Transmembrane helix</keyword>
<comment type="caution">
    <text evidence="14">The sequence shown here is derived from an EMBL/GenBank/DDBJ whole genome shotgun (WGS) entry which is preliminary data.</text>
</comment>
<comment type="catalytic activity">
    <reaction evidence="9">
        <text>a ubiquinone + NADH + H(+) = a ubiquinol + NAD(+)</text>
        <dbReference type="Rhea" id="RHEA:23152"/>
        <dbReference type="Rhea" id="RHEA-COMP:9565"/>
        <dbReference type="Rhea" id="RHEA-COMP:9566"/>
        <dbReference type="ChEBI" id="CHEBI:15378"/>
        <dbReference type="ChEBI" id="CHEBI:16389"/>
        <dbReference type="ChEBI" id="CHEBI:17976"/>
        <dbReference type="ChEBI" id="CHEBI:57540"/>
        <dbReference type="ChEBI" id="CHEBI:57945"/>
    </reaction>
</comment>
<name>A0AAN7TJB0_9MYCE</name>
<keyword evidence="5" id="KW-0809">Transit peptide</keyword>
<accession>A0AAN7TJB0</accession>
<keyword evidence="7" id="KW-0520">NAD</keyword>
<keyword evidence="15" id="KW-1185">Reference proteome</keyword>
<feature type="transmembrane region" description="Helical" evidence="11">
    <location>
        <begin position="76"/>
        <end position="97"/>
    </location>
</feature>
<dbReference type="PANTHER" id="PTHR43706">
    <property type="entry name" value="NADH DEHYDROGENASE"/>
    <property type="match status" value="1"/>
</dbReference>
<dbReference type="GO" id="GO:0005739">
    <property type="term" value="C:mitochondrion"/>
    <property type="evidence" value="ECO:0007669"/>
    <property type="project" value="TreeGrafter"/>
</dbReference>
<evidence type="ECO:0000256" key="4">
    <source>
        <dbReference type="ARBA" id="ARBA00022827"/>
    </source>
</evidence>
<comment type="similarity">
    <text evidence="1">Belongs to the NADH dehydrogenase family.</text>
</comment>
<evidence type="ECO:0000256" key="1">
    <source>
        <dbReference type="ARBA" id="ARBA00005272"/>
    </source>
</evidence>
<dbReference type="InterPro" id="IPR023753">
    <property type="entry name" value="FAD/NAD-binding_dom"/>
</dbReference>